<sequence length="510" mass="53316">MPPCSPPLTFDAHSLSSTSNNVTTIASMSPAHAPPPVAFTFVPPAVIDPISPTVAMSLPVATVPMSVHAPASSAMSTATSTPPSITSAPRTTTIFASSTIITAPALPTIITVTALVTALPFIISTPMPMLPTAVPSLSTTVPSVVAPAPSISAVTPTLMPMNSCLLPTPLLPNPAAISYLPTAISLPHLVKDNDQTLPPCHHTGEAAVDANITPHTTSHIASPSTHTSPPMSAAATCSEDDLATATTRQQTPPPRKLPHAPPPSLTTALALATTTAFASTAAATTTMRPTLGNTTRHDNTFCHKHAMPPRCFTATHPLLWHGDKATCTRLKLTQEVFTEEDFAPSQASSTITHVPTSFPSELPSSDPINPSDNDWCPRSDSDYSDPGDSDQDMNASDPDLVESANDPPQSDLPFEATDGEPGDATSGFMITLANLESEAHHITHSTIADLAIEALITPKIVSFEEDRGLSHKDLLTKLRLVQTQLLNTQQALGHTISQLSAANAHCTSIN</sequence>
<dbReference type="EMBL" id="JAGFNK010000072">
    <property type="protein sequence ID" value="KAI9509066.1"/>
    <property type="molecule type" value="Genomic_DNA"/>
</dbReference>
<proteinExistence type="predicted"/>
<gene>
    <name evidence="1" type="ORF">F5148DRAFT_1283307</name>
</gene>
<keyword evidence="2" id="KW-1185">Reference proteome</keyword>
<accession>A0ACC0UBQ0</accession>
<reference evidence="1" key="1">
    <citation type="submission" date="2021-03" db="EMBL/GenBank/DDBJ databases">
        <title>Evolutionary priming and transition to the ectomycorrhizal habit in an iconic lineage of mushroom-forming fungi: is preadaptation a requirement?</title>
        <authorList>
            <consortium name="DOE Joint Genome Institute"/>
            <person name="Looney B.P."/>
            <person name="Miyauchi S."/>
            <person name="Morin E."/>
            <person name="Drula E."/>
            <person name="Courty P.E."/>
            <person name="Chicoki N."/>
            <person name="Fauchery L."/>
            <person name="Kohler A."/>
            <person name="Kuo A."/>
            <person name="LaButti K."/>
            <person name="Pangilinan J."/>
            <person name="Lipzen A."/>
            <person name="Riley R."/>
            <person name="Andreopoulos W."/>
            <person name="He G."/>
            <person name="Johnson J."/>
            <person name="Barry K.W."/>
            <person name="Grigoriev I.V."/>
            <person name="Nagy L."/>
            <person name="Hibbett D."/>
            <person name="Henrissat B."/>
            <person name="Matheny P.B."/>
            <person name="Labbe J."/>
            <person name="Martin A.F."/>
        </authorList>
    </citation>
    <scope>NUCLEOTIDE SEQUENCE</scope>
    <source>
        <strain evidence="1">BPL698</strain>
    </source>
</reference>
<evidence type="ECO:0000313" key="2">
    <source>
        <dbReference type="Proteomes" id="UP001207468"/>
    </source>
</evidence>
<name>A0ACC0UBQ0_9AGAM</name>
<comment type="caution">
    <text evidence="1">The sequence shown here is derived from an EMBL/GenBank/DDBJ whole genome shotgun (WGS) entry which is preliminary data.</text>
</comment>
<organism evidence="1 2">
    <name type="scientific">Russula earlei</name>
    <dbReference type="NCBI Taxonomy" id="71964"/>
    <lineage>
        <taxon>Eukaryota</taxon>
        <taxon>Fungi</taxon>
        <taxon>Dikarya</taxon>
        <taxon>Basidiomycota</taxon>
        <taxon>Agaricomycotina</taxon>
        <taxon>Agaricomycetes</taxon>
        <taxon>Russulales</taxon>
        <taxon>Russulaceae</taxon>
        <taxon>Russula</taxon>
    </lineage>
</organism>
<dbReference type="Proteomes" id="UP001207468">
    <property type="component" value="Unassembled WGS sequence"/>
</dbReference>
<protein>
    <submittedName>
        <fullName evidence="1">Uncharacterized protein</fullName>
    </submittedName>
</protein>
<evidence type="ECO:0000313" key="1">
    <source>
        <dbReference type="EMBL" id="KAI9509066.1"/>
    </source>
</evidence>